<dbReference type="SUPFAM" id="SSF52777">
    <property type="entry name" value="CoA-dependent acyltransferases"/>
    <property type="match status" value="1"/>
</dbReference>
<sequence>MGILLMDRIIRDYWLYDLQPPMSGLDLYTDYPRDDSRRDMQQIQYPLELDQTYLSRELKTFDSRLWMLACYYIFLYRMSGKAWRIVGVKHEKGYVLPLRIRCDASMSFMELYQSLLNKQEALDFAALPLEEIEEAVGCTGLVHTIFGRDHTCQSSCLNWDVEPLNGGEWTLQVSYRKQLFKPSTIHRFASFFGCIVKAAMYDSRVTIGAIPLVIEEEMECKGQVQRVRNSEAQMIGLTENPAEFGSPVMRKRAASCKQKYILLTGATGYLGASVLRELLRTTQAKIYCLVRSEEDDDPYARIARVMMQFFGADIISELLGRVIAVKGDLERPQLGLNSCLTERVSMRIDSMIICGIQECYADDPEYYNRVNVTSTEHLLSWARGRNVRVHYLSSMGVPEGLAERELTTGMHEAGQTKSTKLDHPYYDSQLRAERMLIEACEQEEIAVTIYRLGHLSGDAETGAFPQNVNNSLLYRMLRMIIVQGKAPELDHLLDLTPVSYAARAITALAMRRDTAGHLFHLCNPVQISMIELVESLRSCGYPIEVLSDSDYESWLLECSQVDSSHQWGGDLLHFEWEELRREPFRYSCIHTQEFLEESKVECPVPNANYLRLMIKYGVDAGYFPVSKLYKS</sequence>
<dbReference type="Gene3D" id="3.40.50.720">
    <property type="entry name" value="NAD(P)-binding Rossmann-like Domain"/>
    <property type="match status" value="1"/>
</dbReference>
<evidence type="ECO:0000313" key="4">
    <source>
        <dbReference type="EMBL" id="GIO44976.1"/>
    </source>
</evidence>
<dbReference type="EMBL" id="BORS01000026">
    <property type="protein sequence ID" value="GIO44976.1"/>
    <property type="molecule type" value="Genomic_DNA"/>
</dbReference>
<organism evidence="4 5">
    <name type="scientific">Paenibacillus apis</name>
    <dbReference type="NCBI Taxonomy" id="1792174"/>
    <lineage>
        <taxon>Bacteria</taxon>
        <taxon>Bacillati</taxon>
        <taxon>Bacillota</taxon>
        <taxon>Bacilli</taxon>
        <taxon>Bacillales</taxon>
        <taxon>Paenibacillaceae</taxon>
        <taxon>Paenibacillus</taxon>
    </lineage>
</organism>
<proteinExistence type="predicted"/>
<dbReference type="Pfam" id="PF07993">
    <property type="entry name" value="NAD_binding_4"/>
    <property type="match status" value="1"/>
</dbReference>
<accession>A0A919Y4W7</accession>
<evidence type="ECO:0000256" key="2">
    <source>
        <dbReference type="ARBA" id="ARBA00022553"/>
    </source>
</evidence>
<dbReference type="PANTHER" id="PTHR44845">
    <property type="entry name" value="CARRIER DOMAIN-CONTAINING PROTEIN"/>
    <property type="match status" value="1"/>
</dbReference>
<feature type="domain" description="Thioester reductase (TE)" evidence="3">
    <location>
        <begin position="263"/>
        <end position="505"/>
    </location>
</feature>
<evidence type="ECO:0000313" key="5">
    <source>
        <dbReference type="Proteomes" id="UP000678895"/>
    </source>
</evidence>
<gene>
    <name evidence="4" type="ORF">J41TS4_47340</name>
</gene>
<dbReference type="InterPro" id="IPR036291">
    <property type="entry name" value="NAD(P)-bd_dom_sf"/>
</dbReference>
<keyword evidence="2" id="KW-0597">Phosphoprotein</keyword>
<dbReference type="Proteomes" id="UP000678895">
    <property type="component" value="Unassembled WGS sequence"/>
</dbReference>
<keyword evidence="5" id="KW-1185">Reference proteome</keyword>
<comment type="caution">
    <text evidence="4">The sequence shown here is derived from an EMBL/GenBank/DDBJ whole genome shotgun (WGS) entry which is preliminary data.</text>
</comment>
<evidence type="ECO:0000256" key="1">
    <source>
        <dbReference type="ARBA" id="ARBA00022450"/>
    </source>
</evidence>
<dbReference type="SUPFAM" id="SSF51735">
    <property type="entry name" value="NAD(P)-binding Rossmann-fold domains"/>
    <property type="match status" value="1"/>
</dbReference>
<dbReference type="PANTHER" id="PTHR44845:SF6">
    <property type="entry name" value="BETA-ALANINE-ACTIVATING ENZYME"/>
    <property type="match status" value="1"/>
</dbReference>
<dbReference type="InterPro" id="IPR013120">
    <property type="entry name" value="FAR_NAD-bd"/>
</dbReference>
<protein>
    <recommendedName>
        <fullName evidence="3">Thioester reductase (TE) domain-containing protein</fullName>
    </recommendedName>
</protein>
<dbReference type="AlphaFoldDB" id="A0A919Y4W7"/>
<keyword evidence="1" id="KW-0596">Phosphopantetheine</keyword>
<evidence type="ECO:0000259" key="3">
    <source>
        <dbReference type="Pfam" id="PF07993"/>
    </source>
</evidence>
<name>A0A919Y4W7_9BACL</name>
<dbReference type="Gene3D" id="3.30.559.30">
    <property type="entry name" value="Nonribosomal peptide synthetase, condensation domain"/>
    <property type="match status" value="1"/>
</dbReference>
<reference evidence="4" key="1">
    <citation type="submission" date="2021-03" db="EMBL/GenBank/DDBJ databases">
        <title>Antimicrobial resistance genes in bacteria isolated from Japanese honey, and their potential for conferring macrolide and lincosamide resistance in the American foulbrood pathogen Paenibacillus larvae.</title>
        <authorList>
            <person name="Okamoto M."/>
            <person name="Kumagai M."/>
            <person name="Kanamori H."/>
            <person name="Takamatsu D."/>
        </authorList>
    </citation>
    <scope>NUCLEOTIDE SEQUENCE</scope>
    <source>
        <strain evidence="4">J41TS4</strain>
    </source>
</reference>